<name>A0AAQ4P520_GASAC</name>
<accession>A0AAQ4P520</accession>
<keyword evidence="2" id="KW-1185">Reference proteome</keyword>
<evidence type="ECO:0000313" key="2">
    <source>
        <dbReference type="Proteomes" id="UP000007635"/>
    </source>
</evidence>
<proteinExistence type="predicted"/>
<dbReference type="PANTHER" id="PTHR31239:SF2">
    <property type="entry name" value="NICOLIN-1"/>
    <property type="match status" value="1"/>
</dbReference>
<evidence type="ECO:0000313" key="1">
    <source>
        <dbReference type="Ensembl" id="ENSGACP00000034059.1"/>
    </source>
</evidence>
<reference evidence="1" key="2">
    <citation type="submission" date="2025-08" db="UniProtKB">
        <authorList>
            <consortium name="Ensembl"/>
        </authorList>
    </citation>
    <scope>IDENTIFICATION</scope>
</reference>
<protein>
    <recommendedName>
        <fullName evidence="3">Nicolin 1</fullName>
    </recommendedName>
</protein>
<dbReference type="AlphaFoldDB" id="A0AAQ4P520"/>
<dbReference type="GeneTree" id="ENSGT00390000001505"/>
<reference evidence="1" key="3">
    <citation type="submission" date="2025-09" db="UniProtKB">
        <authorList>
            <consortium name="Ensembl"/>
        </authorList>
    </citation>
    <scope>IDENTIFICATION</scope>
</reference>
<organism evidence="1 2">
    <name type="scientific">Gasterosteus aculeatus aculeatus</name>
    <name type="common">three-spined stickleback</name>
    <dbReference type="NCBI Taxonomy" id="481459"/>
    <lineage>
        <taxon>Eukaryota</taxon>
        <taxon>Metazoa</taxon>
        <taxon>Chordata</taxon>
        <taxon>Craniata</taxon>
        <taxon>Vertebrata</taxon>
        <taxon>Euteleostomi</taxon>
        <taxon>Actinopterygii</taxon>
        <taxon>Neopterygii</taxon>
        <taxon>Teleostei</taxon>
        <taxon>Neoteleostei</taxon>
        <taxon>Acanthomorphata</taxon>
        <taxon>Eupercaria</taxon>
        <taxon>Perciformes</taxon>
        <taxon>Cottioidei</taxon>
        <taxon>Gasterosteales</taxon>
        <taxon>Gasterosteidae</taxon>
        <taxon>Gasterosteus</taxon>
    </lineage>
</organism>
<dbReference type="Ensembl" id="ENSGACT00000087893.1">
    <property type="protein sequence ID" value="ENSGACP00000034059.1"/>
    <property type="gene ID" value="ENSGACG00000003054.2"/>
</dbReference>
<sequence>MFRCCIGHPQTLETFGAEGLRDSRKPRLVACSGSTLDHHDSNMLHSPHERVAHKDDVAVMAFLSFRLFQIQEITFKNYYTAYVTVRLLRRSPGHEAPAKWSTALRDLPLMDNPHTEGGSQDYCSVHRAQMQVEPDHVTSVRLILRQPSSAWLTFSLEQIQIFPQVPPNPEKEVSDWLSDLTLGDQHPDLEGLPDPQTVSSSLQQMWALTEVMQSNQTSASIGRYDVDGCYDIKLLSLT</sequence>
<evidence type="ECO:0008006" key="3">
    <source>
        <dbReference type="Google" id="ProtNLM"/>
    </source>
</evidence>
<dbReference type="InterPro" id="IPR040235">
    <property type="entry name" value="Nicolin-1"/>
</dbReference>
<reference evidence="1 2" key="1">
    <citation type="journal article" date="2021" name="G3 (Bethesda)">
        <title>Improved contiguity of the threespine stickleback genome using long-read sequencing.</title>
        <authorList>
            <person name="Nath S."/>
            <person name="Shaw D.E."/>
            <person name="White M.A."/>
        </authorList>
    </citation>
    <scope>NUCLEOTIDE SEQUENCE [LARGE SCALE GENOMIC DNA]</scope>
    <source>
        <strain evidence="1 2">Lake Benthic</strain>
    </source>
</reference>
<dbReference type="PANTHER" id="PTHR31239">
    <property type="entry name" value="NICOLIN 1"/>
    <property type="match status" value="1"/>
</dbReference>
<dbReference type="Proteomes" id="UP000007635">
    <property type="component" value="Chromosome XVII"/>
</dbReference>
<dbReference type="GO" id="GO:0005654">
    <property type="term" value="C:nucleoplasm"/>
    <property type="evidence" value="ECO:0007669"/>
    <property type="project" value="TreeGrafter"/>
</dbReference>